<proteinExistence type="predicted"/>
<name>A0AAV4S0D2_CAEEX</name>
<dbReference type="EMBL" id="BPLR01008641">
    <property type="protein sequence ID" value="GIY26192.1"/>
    <property type="molecule type" value="Genomic_DNA"/>
</dbReference>
<evidence type="ECO:0008006" key="3">
    <source>
        <dbReference type="Google" id="ProtNLM"/>
    </source>
</evidence>
<dbReference type="Proteomes" id="UP001054945">
    <property type="component" value="Unassembled WGS sequence"/>
</dbReference>
<dbReference type="AlphaFoldDB" id="A0AAV4S0D2"/>
<sequence length="114" mass="13094">MQNLVSPPITFRKSILGSERWETTKSGAKIKSRPMDISFRQQWSRKEMARINQSSRENRPPGEQLISLFIFFIALGVSNLRRETSVCILSKTVCLSHSFDSSLEEKREDAFLSV</sequence>
<keyword evidence="2" id="KW-1185">Reference proteome</keyword>
<evidence type="ECO:0000313" key="1">
    <source>
        <dbReference type="EMBL" id="GIY26192.1"/>
    </source>
</evidence>
<reference evidence="1 2" key="1">
    <citation type="submission" date="2021-06" db="EMBL/GenBank/DDBJ databases">
        <title>Caerostris extrusa draft genome.</title>
        <authorList>
            <person name="Kono N."/>
            <person name="Arakawa K."/>
        </authorList>
    </citation>
    <scope>NUCLEOTIDE SEQUENCE [LARGE SCALE GENOMIC DNA]</scope>
</reference>
<accession>A0AAV4S0D2</accession>
<gene>
    <name evidence="1" type="ORF">CEXT_630951</name>
</gene>
<comment type="caution">
    <text evidence="1">The sequence shown here is derived from an EMBL/GenBank/DDBJ whole genome shotgun (WGS) entry which is preliminary data.</text>
</comment>
<protein>
    <recommendedName>
        <fullName evidence="3">Ycf15</fullName>
    </recommendedName>
</protein>
<evidence type="ECO:0000313" key="2">
    <source>
        <dbReference type="Proteomes" id="UP001054945"/>
    </source>
</evidence>
<organism evidence="1 2">
    <name type="scientific">Caerostris extrusa</name>
    <name type="common">Bark spider</name>
    <name type="synonym">Caerostris bankana</name>
    <dbReference type="NCBI Taxonomy" id="172846"/>
    <lineage>
        <taxon>Eukaryota</taxon>
        <taxon>Metazoa</taxon>
        <taxon>Ecdysozoa</taxon>
        <taxon>Arthropoda</taxon>
        <taxon>Chelicerata</taxon>
        <taxon>Arachnida</taxon>
        <taxon>Araneae</taxon>
        <taxon>Araneomorphae</taxon>
        <taxon>Entelegynae</taxon>
        <taxon>Araneoidea</taxon>
        <taxon>Araneidae</taxon>
        <taxon>Caerostris</taxon>
    </lineage>
</organism>